<feature type="region of interest" description="Disordered" evidence="1">
    <location>
        <begin position="1"/>
        <end position="29"/>
    </location>
</feature>
<evidence type="ECO:0000313" key="3">
    <source>
        <dbReference type="Proteomes" id="UP000076587"/>
    </source>
</evidence>
<accession>A0A166YCQ0</accession>
<gene>
    <name evidence="2" type="ORF">N482_19845</name>
</gene>
<name>A0A166YCQ0_9GAMM</name>
<organism evidence="2 3">
    <name type="scientific">Pseudoalteromonas luteoviolacea NCIMB 1942</name>
    <dbReference type="NCBI Taxonomy" id="1365253"/>
    <lineage>
        <taxon>Bacteria</taxon>
        <taxon>Pseudomonadati</taxon>
        <taxon>Pseudomonadota</taxon>
        <taxon>Gammaproteobacteria</taxon>
        <taxon>Alteromonadales</taxon>
        <taxon>Pseudoalteromonadaceae</taxon>
        <taxon>Pseudoalteromonas</taxon>
    </lineage>
</organism>
<comment type="caution">
    <text evidence="2">The sequence shown here is derived from an EMBL/GenBank/DDBJ whole genome shotgun (WGS) entry which is preliminary data.</text>
</comment>
<reference evidence="2 3" key="1">
    <citation type="submission" date="2013-07" db="EMBL/GenBank/DDBJ databases">
        <title>Comparative Genomic and Metabolomic Analysis of Twelve Strains of Pseudoalteromonas luteoviolacea.</title>
        <authorList>
            <person name="Vynne N.G."/>
            <person name="Mansson M."/>
            <person name="Gram L."/>
        </authorList>
    </citation>
    <scope>NUCLEOTIDE SEQUENCE [LARGE SCALE GENOMIC DNA]</scope>
    <source>
        <strain evidence="2 3">NCIMB 1942</strain>
    </source>
</reference>
<dbReference type="EMBL" id="AUXT01000213">
    <property type="protein sequence ID" value="KZN42131.1"/>
    <property type="molecule type" value="Genomic_DNA"/>
</dbReference>
<sequence>MNELKQAYSNAKRQQKMSAKQTRRLKRMSRLENRKHTRQFWLRTTAWATSCCAIAIVGSLTLQNTLKDFELFLTKIEPTEFNLEQYESIETHNLIEGEYLTTIQQQKQLLDTSLEGAKATLNQIHQSYGKLIHSDEGAWFIADCKNETLIEVRKSVLDELNAPRMLDTQADQGVLLALSRNNKGQLLKIAPPIEGRNLYACP</sequence>
<evidence type="ECO:0000313" key="2">
    <source>
        <dbReference type="EMBL" id="KZN42131.1"/>
    </source>
</evidence>
<dbReference type="OrthoDB" id="6307145at2"/>
<proteinExistence type="predicted"/>
<dbReference type="AlphaFoldDB" id="A0A166YCQ0"/>
<feature type="compositionally biased region" description="Polar residues" evidence="1">
    <location>
        <begin position="7"/>
        <end position="20"/>
    </location>
</feature>
<dbReference type="RefSeq" id="WP_063379079.1">
    <property type="nucleotide sequence ID" value="NZ_AUXT01000213.1"/>
</dbReference>
<protein>
    <submittedName>
        <fullName evidence="2">Uncharacterized protein</fullName>
    </submittedName>
</protein>
<dbReference type="Proteomes" id="UP000076587">
    <property type="component" value="Unassembled WGS sequence"/>
</dbReference>
<evidence type="ECO:0000256" key="1">
    <source>
        <dbReference type="SAM" id="MobiDB-lite"/>
    </source>
</evidence>
<dbReference type="PATRIC" id="fig|1365253.3.peg.4806"/>